<dbReference type="InterPro" id="IPR027417">
    <property type="entry name" value="P-loop_NTPase"/>
</dbReference>
<dbReference type="PROSITE" id="PS50005">
    <property type="entry name" value="TPR"/>
    <property type="match status" value="2"/>
</dbReference>
<dbReference type="Gene3D" id="3.40.50.300">
    <property type="entry name" value="P-loop containing nucleotide triphosphate hydrolases"/>
    <property type="match status" value="1"/>
</dbReference>
<dbReference type="EMBL" id="DF839573">
    <property type="protein sequence ID" value="GAT44054.1"/>
    <property type="molecule type" value="Genomic_DNA"/>
</dbReference>
<sequence length="1083" mass="118780">MDASSADASGIIAAPKKDSAARKLELQRARRKRHPRIDYYPSKEARTVLEAIMRTRRGVEGTWSAVDPHRSQPLSCCASGRRPALRYAHFLSRLCWAAVEKRLAGEIGNATTCALLRRHVHGYHDVPDDFRGVIGVLIGFAILPVCVSADEVVDHFSLWFGTPQGLRLDGDTPDLAASLQRLAIGERLLLRAGALGETGVADADEGGDGKDKRRFHGMILLRGNPGLGYGDELVRNFYTENGPYGSSLVAFLIALLLIRRGDGRLAWVLASLPLAWIAYATNLGLITLALPVLAIAFIFALLPRKQLAVFGAINVAGWMGAYWHSQHIAKSLGAATPFMAGTPQLRFILGGAHSLALNVHWVALVTLLGLAVLLAWHRGIPRFAEALCLMGVGVAVMAAISLSQWVMLNGFNIRYYLMPLELVLSCVAYLLVALLGAGLVVGARAMLAGVAGLSIQLLGPLHGFSSGYGQLMYEPGSSISRAAAQVIGEQQAHFVIGDYWQVWTIVFDALAQAHRSGVGNGQVFGITGRGWVFRHQILKASSGRDWLTALCTAATPQECMQDGKEALQYAATAIQAGDYAAAGQLAEQLVQHQPNSAPAHYVLGLACFETRQLAKALEHSNRAMAIEPSKMEYATLFAQALARAQRYNEAMQVANIAYALVPERATSWDLLGGVYMQCNAHERAQVAFARALAGAPQDPRVLFNAAVSSTFNGKLVHAEQHFDDCLAHQPDYWPAYGLRSRLRRQTPERNHVDSLQALLQQQASNADAQIHLNSALGKEFEDLGDHAQAFAHYSQGKQAARQRVNYAPERESALVDALIQAFPQPIDTRGGYASDEPIFIVGMPRSGTTLVERILSSHPHVHAAGELMNFASQVERIAPQDVSPRLDAQLIAQAHRLDYHRLGLRYVDSTRPQTALKPRFIDKLPHNFLYLGLIAKALPNAKIICLRRHPLDTCLSNFREAFLETSAFHGYSFDLLDIGRFYIQFERIMAHWRKVLPGRIMEVDYETLVAQQEPVTRKLLAHCGLGWHDACLRFEQNTSAVATASTVQVREAMHARAVGRWQQYKPWLQPLEQLLNAAGIAIA</sequence>
<keyword evidence="6" id="KW-0812">Transmembrane</keyword>
<evidence type="ECO:0000256" key="4">
    <source>
        <dbReference type="ARBA" id="ARBA00048460"/>
    </source>
</evidence>
<accession>A0ABQ0KYP3</accession>
<comment type="catalytic activity">
    <reaction evidence="4">
        <text>L-tyrosyl-[protein] + 3'-phosphoadenylyl sulfate = O-sulfo-L-tyrosine-[protein] + adenosine 3',5'-bisphosphate + H(+)</text>
        <dbReference type="Rhea" id="RHEA:16801"/>
        <dbReference type="Rhea" id="RHEA-COMP:10136"/>
        <dbReference type="Rhea" id="RHEA-COMP:11688"/>
        <dbReference type="ChEBI" id="CHEBI:15378"/>
        <dbReference type="ChEBI" id="CHEBI:46858"/>
        <dbReference type="ChEBI" id="CHEBI:58339"/>
        <dbReference type="ChEBI" id="CHEBI:58343"/>
        <dbReference type="ChEBI" id="CHEBI:65286"/>
        <dbReference type="EC" id="2.8.2.20"/>
    </reaction>
</comment>
<feature type="transmembrane region" description="Helical" evidence="6">
    <location>
        <begin position="386"/>
        <end position="407"/>
    </location>
</feature>
<keyword evidence="6" id="KW-0472">Membrane</keyword>
<gene>
    <name evidence="7" type="ORF">MCHLO_01696</name>
</gene>
<dbReference type="InterPro" id="IPR026634">
    <property type="entry name" value="TPST-like"/>
</dbReference>
<keyword evidence="5" id="KW-0802">TPR repeat</keyword>
<name>A0ABQ0KYP3_MYCCL</name>
<dbReference type="PANTHER" id="PTHR12788:SF10">
    <property type="entry name" value="PROTEIN-TYROSINE SULFOTRANSFERASE"/>
    <property type="match status" value="1"/>
</dbReference>
<comment type="similarity">
    <text evidence="1">Belongs to the protein sulfotransferase family.</text>
</comment>
<keyword evidence="3" id="KW-0808">Transferase</keyword>
<evidence type="ECO:0000256" key="1">
    <source>
        <dbReference type="ARBA" id="ARBA00009988"/>
    </source>
</evidence>
<proteinExistence type="inferred from homology"/>
<dbReference type="Proteomes" id="UP000815677">
    <property type="component" value="Unassembled WGS sequence"/>
</dbReference>
<feature type="transmembrane region" description="Helical" evidence="6">
    <location>
        <begin position="427"/>
        <end position="447"/>
    </location>
</feature>
<keyword evidence="6" id="KW-1133">Transmembrane helix</keyword>
<dbReference type="SMART" id="SM00028">
    <property type="entry name" value="TPR"/>
    <property type="match status" value="4"/>
</dbReference>
<dbReference type="PANTHER" id="PTHR12788">
    <property type="entry name" value="PROTEIN-TYROSINE SULFOTRANSFERASE 2"/>
    <property type="match status" value="1"/>
</dbReference>
<dbReference type="InterPro" id="IPR011990">
    <property type="entry name" value="TPR-like_helical_dom_sf"/>
</dbReference>
<dbReference type="EC" id="2.8.2.20" evidence="2"/>
<dbReference type="InterPro" id="IPR019734">
    <property type="entry name" value="TPR_rpt"/>
</dbReference>
<dbReference type="Pfam" id="PF13469">
    <property type="entry name" value="Sulfotransfer_3"/>
    <property type="match status" value="1"/>
</dbReference>
<evidence type="ECO:0000256" key="5">
    <source>
        <dbReference type="PROSITE-ProRule" id="PRU00339"/>
    </source>
</evidence>
<evidence type="ECO:0000313" key="7">
    <source>
        <dbReference type="EMBL" id="GAT44054.1"/>
    </source>
</evidence>
<evidence type="ECO:0000256" key="6">
    <source>
        <dbReference type="SAM" id="Phobius"/>
    </source>
</evidence>
<feature type="transmembrane region" description="Helical" evidence="6">
    <location>
        <begin position="286"/>
        <end position="302"/>
    </location>
</feature>
<protein>
    <recommendedName>
        <fullName evidence="2">protein-tyrosine sulfotransferase</fullName>
        <ecNumber evidence="2">2.8.2.20</ecNumber>
    </recommendedName>
</protein>
<keyword evidence="8" id="KW-1185">Reference proteome</keyword>
<evidence type="ECO:0000256" key="2">
    <source>
        <dbReference type="ARBA" id="ARBA00013262"/>
    </source>
</evidence>
<feature type="repeat" description="TPR" evidence="5">
    <location>
        <begin position="597"/>
        <end position="630"/>
    </location>
</feature>
<organism evidence="7 8">
    <name type="scientific">Mycena chlorophos</name>
    <name type="common">Agaric fungus</name>
    <name type="synonym">Agaricus chlorophos</name>
    <dbReference type="NCBI Taxonomy" id="658473"/>
    <lineage>
        <taxon>Eukaryota</taxon>
        <taxon>Fungi</taxon>
        <taxon>Dikarya</taxon>
        <taxon>Basidiomycota</taxon>
        <taxon>Agaricomycotina</taxon>
        <taxon>Agaricomycetes</taxon>
        <taxon>Agaricomycetidae</taxon>
        <taxon>Agaricales</taxon>
        <taxon>Marasmiineae</taxon>
        <taxon>Mycenaceae</taxon>
        <taxon>Mycena</taxon>
    </lineage>
</organism>
<dbReference type="SUPFAM" id="SSF48452">
    <property type="entry name" value="TPR-like"/>
    <property type="match status" value="1"/>
</dbReference>
<evidence type="ECO:0000256" key="3">
    <source>
        <dbReference type="ARBA" id="ARBA00022679"/>
    </source>
</evidence>
<dbReference type="SUPFAM" id="SSF52540">
    <property type="entry name" value="P-loop containing nucleoside triphosphate hydrolases"/>
    <property type="match status" value="1"/>
</dbReference>
<feature type="transmembrane region" description="Helical" evidence="6">
    <location>
        <begin position="307"/>
        <end position="325"/>
    </location>
</feature>
<dbReference type="Gene3D" id="1.25.40.10">
    <property type="entry name" value="Tetratricopeptide repeat domain"/>
    <property type="match status" value="1"/>
</dbReference>
<feature type="repeat" description="TPR" evidence="5">
    <location>
        <begin position="665"/>
        <end position="698"/>
    </location>
</feature>
<feature type="transmembrane region" description="Helical" evidence="6">
    <location>
        <begin position="345"/>
        <end position="374"/>
    </location>
</feature>
<dbReference type="Pfam" id="PF12895">
    <property type="entry name" value="ANAPC3"/>
    <property type="match status" value="1"/>
</dbReference>
<evidence type="ECO:0000313" key="8">
    <source>
        <dbReference type="Proteomes" id="UP000815677"/>
    </source>
</evidence>
<reference evidence="7" key="1">
    <citation type="submission" date="2014-09" db="EMBL/GenBank/DDBJ databases">
        <title>Genome sequence of the luminous mushroom Mycena chlorophos for searching fungal bioluminescence genes.</title>
        <authorList>
            <person name="Tanaka Y."/>
            <person name="Kasuga D."/>
            <person name="Oba Y."/>
            <person name="Hase S."/>
            <person name="Sato K."/>
            <person name="Oba Y."/>
            <person name="Sakakibara Y."/>
        </authorList>
    </citation>
    <scope>NUCLEOTIDE SEQUENCE</scope>
</reference>